<evidence type="ECO:0000256" key="1">
    <source>
        <dbReference type="ARBA" id="ARBA00001947"/>
    </source>
</evidence>
<dbReference type="Gene3D" id="3.40.630.10">
    <property type="entry name" value="Zn peptidases"/>
    <property type="match status" value="1"/>
</dbReference>
<proteinExistence type="predicted"/>
<dbReference type="PANTHER" id="PTHR42994">
    <property type="entry name" value="PEPTIDASE T"/>
    <property type="match status" value="1"/>
</dbReference>
<organism evidence="4 5">
    <name type="scientific">Caldibacillus debilis</name>
    <dbReference type="NCBI Taxonomy" id="301148"/>
    <lineage>
        <taxon>Bacteria</taxon>
        <taxon>Bacillati</taxon>
        <taxon>Bacillota</taxon>
        <taxon>Bacilli</taxon>
        <taxon>Bacillales</taxon>
        <taxon>Bacillaceae</taxon>
        <taxon>Caldibacillus</taxon>
    </lineage>
</organism>
<protein>
    <recommendedName>
        <fullName evidence="6">Peptidase M20</fullName>
    </recommendedName>
</protein>
<dbReference type="EMBL" id="LQYT01000040">
    <property type="protein sequence ID" value="KYD19391.1"/>
    <property type="molecule type" value="Genomic_DNA"/>
</dbReference>
<evidence type="ECO:0000313" key="5">
    <source>
        <dbReference type="Proteomes" id="UP000075683"/>
    </source>
</evidence>
<dbReference type="PATRIC" id="fig|301148.3.peg.3381"/>
<dbReference type="OrthoDB" id="8441064at2"/>
<gene>
    <name evidence="4" type="ORF">B4135_0295</name>
</gene>
<evidence type="ECO:0000256" key="3">
    <source>
        <dbReference type="ARBA" id="ARBA00022801"/>
    </source>
</evidence>
<dbReference type="Pfam" id="PF05343">
    <property type="entry name" value="Peptidase_M42"/>
    <property type="match status" value="1"/>
</dbReference>
<dbReference type="InterPro" id="IPR008007">
    <property type="entry name" value="Peptidase_M42"/>
</dbReference>
<dbReference type="Proteomes" id="UP000075683">
    <property type="component" value="Unassembled WGS sequence"/>
</dbReference>
<comment type="caution">
    <text evidence="4">The sequence shown here is derived from an EMBL/GenBank/DDBJ whole genome shotgun (WGS) entry which is preliminary data.</text>
</comment>
<dbReference type="PROSITE" id="PS00758">
    <property type="entry name" value="ARGE_DAPE_CPG2_1"/>
    <property type="match status" value="1"/>
</dbReference>
<keyword evidence="3" id="KW-0378">Hydrolase</keyword>
<dbReference type="SUPFAM" id="SSF53187">
    <property type="entry name" value="Zn-dependent exopeptidases"/>
    <property type="match status" value="1"/>
</dbReference>
<evidence type="ECO:0000256" key="2">
    <source>
        <dbReference type="ARBA" id="ARBA00022723"/>
    </source>
</evidence>
<dbReference type="GO" id="GO:0016787">
    <property type="term" value="F:hydrolase activity"/>
    <property type="evidence" value="ECO:0007669"/>
    <property type="project" value="UniProtKB-KW"/>
</dbReference>
<dbReference type="InterPro" id="IPR001261">
    <property type="entry name" value="ArgE/DapE_CS"/>
</dbReference>
<accession>A0A150M4V3</accession>
<dbReference type="PANTHER" id="PTHR42994:SF2">
    <property type="entry name" value="PEPTIDASE"/>
    <property type="match status" value="1"/>
</dbReference>
<dbReference type="AlphaFoldDB" id="A0A150M4V3"/>
<comment type="cofactor">
    <cofactor evidence="1">
        <name>Zn(2+)</name>
        <dbReference type="ChEBI" id="CHEBI:29105"/>
    </cofactor>
</comment>
<name>A0A150M4V3_9BACI</name>
<dbReference type="GO" id="GO:0046872">
    <property type="term" value="F:metal ion binding"/>
    <property type="evidence" value="ECO:0007669"/>
    <property type="project" value="UniProtKB-KW"/>
</dbReference>
<keyword evidence="2" id="KW-0479">Metal-binding</keyword>
<evidence type="ECO:0000313" key="4">
    <source>
        <dbReference type="EMBL" id="KYD19391.1"/>
    </source>
</evidence>
<evidence type="ECO:0008006" key="6">
    <source>
        <dbReference type="Google" id="ProtNLM"/>
    </source>
</evidence>
<dbReference type="RefSeq" id="WP_061568824.1">
    <property type="nucleotide sequence ID" value="NZ_LQYT01000040.1"/>
</dbReference>
<reference evidence="4 5" key="1">
    <citation type="submission" date="2016-01" db="EMBL/GenBank/DDBJ databases">
        <title>Draft Genome Sequences of Seven Thermophilic Sporeformers Isolated from Foods.</title>
        <authorList>
            <person name="Berendsen E.M."/>
            <person name="Wells-Bennik M.H."/>
            <person name="Krawcyk A.O."/>
            <person name="De Jong A."/>
            <person name="Holsappel S."/>
            <person name="Eijlander R.T."/>
            <person name="Kuipers O.P."/>
        </authorList>
    </citation>
    <scope>NUCLEOTIDE SEQUENCE [LARGE SCALE GENOMIC DNA]</scope>
    <source>
        <strain evidence="4 5">B4135</strain>
    </source>
</reference>
<sequence length="440" mass="50043">MEKWTKLMIRHGFLPEDTETGITSQWLAQTFATLIQRHQHLDTISETDWMEALQQTAKQMVRRNHDIPGRETLVDPTKNELPLIQIDPFVRGIVRWLNMMHIYTVNSCDGEGVRPATIYFLEDLSAQQLAIIRACTPQQIRIKAEKRKATLFYQRGHIDDLLTMAERLYNVWRNPELLMAYRLETFKHRLYSLLSINGRSGRETMIRQMLYGRLRQKTNWCQIDAYGNLLAAVYCGNGPTILLSAHMDTVRPFSPKRTIIESGTVLSSSRGILGADDRAGIAVILEIIDFIRHSRFQGTLKIAFTVEEEIGCLGSRHIDPTFLQDVDTAIVVDRRGTRDIVTSYAGIVPFCPDEYGRIFETAGALAGMPDWKMTHGGLSDAKVFAEFGIPSVNLSVGYEHEHTEFETLDYKATLETVLLLETVFENNMIAEKLVAICNKS</sequence>
<dbReference type="STRING" id="301148.B4135_0295"/>